<keyword evidence="3 7" id="KW-0812">Transmembrane</keyword>
<comment type="similarity">
    <text evidence="2">Belongs to the PA-phosphatase related phosphoesterase family.</text>
</comment>
<evidence type="ECO:0000256" key="4">
    <source>
        <dbReference type="ARBA" id="ARBA00022989"/>
    </source>
</evidence>
<dbReference type="InterPro" id="IPR043216">
    <property type="entry name" value="PAP-like"/>
</dbReference>
<feature type="transmembrane region" description="Helical" evidence="7">
    <location>
        <begin position="308"/>
        <end position="330"/>
    </location>
</feature>
<organism evidence="9 10">
    <name type="scientific">Plenodomus tracheiphilus IPT5</name>
    <dbReference type="NCBI Taxonomy" id="1408161"/>
    <lineage>
        <taxon>Eukaryota</taxon>
        <taxon>Fungi</taxon>
        <taxon>Dikarya</taxon>
        <taxon>Ascomycota</taxon>
        <taxon>Pezizomycotina</taxon>
        <taxon>Dothideomycetes</taxon>
        <taxon>Pleosporomycetidae</taxon>
        <taxon>Pleosporales</taxon>
        <taxon>Pleosporineae</taxon>
        <taxon>Leptosphaeriaceae</taxon>
        <taxon>Plenodomus</taxon>
    </lineage>
</organism>
<evidence type="ECO:0000256" key="1">
    <source>
        <dbReference type="ARBA" id="ARBA00004141"/>
    </source>
</evidence>
<proteinExistence type="inferred from homology"/>
<accession>A0A6A7BPE4</accession>
<dbReference type="CDD" id="cd03390">
    <property type="entry name" value="PAP2_containing_1_like"/>
    <property type="match status" value="1"/>
</dbReference>
<evidence type="ECO:0000256" key="6">
    <source>
        <dbReference type="SAM" id="MobiDB-lite"/>
    </source>
</evidence>
<feature type="transmembrane region" description="Helical" evidence="7">
    <location>
        <begin position="284"/>
        <end position="302"/>
    </location>
</feature>
<gene>
    <name evidence="9" type="ORF">T440DRAFT_97265</name>
</gene>
<keyword evidence="5 7" id="KW-0472">Membrane</keyword>
<feature type="compositionally biased region" description="Gly residues" evidence="6">
    <location>
        <begin position="408"/>
        <end position="419"/>
    </location>
</feature>
<evidence type="ECO:0000256" key="7">
    <source>
        <dbReference type="SAM" id="Phobius"/>
    </source>
</evidence>
<dbReference type="Proteomes" id="UP000799423">
    <property type="component" value="Unassembled WGS sequence"/>
</dbReference>
<dbReference type="GO" id="GO:0006644">
    <property type="term" value="P:phospholipid metabolic process"/>
    <property type="evidence" value="ECO:0007669"/>
    <property type="project" value="InterPro"/>
</dbReference>
<dbReference type="EMBL" id="MU006289">
    <property type="protein sequence ID" value="KAF2856068.1"/>
    <property type="molecule type" value="Genomic_DNA"/>
</dbReference>
<keyword evidence="10" id="KW-1185">Reference proteome</keyword>
<dbReference type="OrthoDB" id="8907274at2759"/>
<keyword evidence="4 7" id="KW-1133">Transmembrane helix</keyword>
<dbReference type="GO" id="GO:0016020">
    <property type="term" value="C:membrane"/>
    <property type="evidence" value="ECO:0007669"/>
    <property type="project" value="UniProtKB-SubCell"/>
</dbReference>
<evidence type="ECO:0000313" key="9">
    <source>
        <dbReference type="EMBL" id="KAF2856068.1"/>
    </source>
</evidence>
<dbReference type="PANTHER" id="PTHR10165:SF154">
    <property type="entry name" value="PAP2 DOMAIN PROTEIN (AFU_ORTHOLOGUE AFUA_1G09730)"/>
    <property type="match status" value="1"/>
</dbReference>
<dbReference type="GO" id="GO:0046839">
    <property type="term" value="P:phospholipid dephosphorylation"/>
    <property type="evidence" value="ECO:0007669"/>
    <property type="project" value="TreeGrafter"/>
</dbReference>
<feature type="transmembrane region" description="Helical" evidence="7">
    <location>
        <begin position="199"/>
        <end position="219"/>
    </location>
</feature>
<dbReference type="SUPFAM" id="SSF48317">
    <property type="entry name" value="Acid phosphatase/Vanadium-dependent haloperoxidase"/>
    <property type="match status" value="1"/>
</dbReference>
<evidence type="ECO:0000256" key="5">
    <source>
        <dbReference type="ARBA" id="ARBA00023136"/>
    </source>
</evidence>
<name>A0A6A7BPE4_9PLEO</name>
<dbReference type="SMART" id="SM00014">
    <property type="entry name" value="acidPPc"/>
    <property type="match status" value="1"/>
</dbReference>
<comment type="subcellular location">
    <subcellularLocation>
        <location evidence="1">Membrane</location>
        <topology evidence="1">Multi-pass membrane protein</topology>
    </subcellularLocation>
</comment>
<protein>
    <submittedName>
        <fullName evidence="9">Acid phosphatase/Vanadium-dependent haloperoxidase</fullName>
    </submittedName>
</protein>
<sequence>MPSFRGVSMPSIRLITSYIFDWIVIIAIAALGAGWEFVDPFNRPFSPVDLSISYPYQTSEMIPTWLLVVVSLIAPAGIIFIVCLFLVPGPTAERGTPMSLIWRRKLWEWNTGWMGLALSLATAFMITQGMKNLFGKPRPDLLSRCQPDLDRIQEFAIGGIVGDSFNPNWILVTSGICTQTDDDKLKDGFKSFPSGHASFSWAGLLYLTLFLASKFSVAIPHLSPRPYSQNPAYTSAIAPSNLKKQNTASSTLPFHKQDTSLSSPAYPTEDNVVPIRYQNAAPPVWTLVLVLVPVASAIYIASTRFTDFRHFGFDLLFGSLIGITCAWFSFRLYHLPITRGAGWAWGPRSYERAWGIGVGRGSYVGSEGWSRRDKQSGRGGNGVDRNANGTITESEHELVEQQPEFGGREGGYAQGGVGGVQRRVDVPHVGPGQAV</sequence>
<dbReference type="FunFam" id="1.20.144.10:FF:000042">
    <property type="entry name" value="PAP2 domain protein"/>
    <property type="match status" value="1"/>
</dbReference>
<feature type="transmembrane region" description="Helical" evidence="7">
    <location>
        <begin position="12"/>
        <end position="35"/>
    </location>
</feature>
<evidence type="ECO:0000256" key="3">
    <source>
        <dbReference type="ARBA" id="ARBA00022692"/>
    </source>
</evidence>
<feature type="transmembrane region" description="Helical" evidence="7">
    <location>
        <begin position="107"/>
        <end position="126"/>
    </location>
</feature>
<feature type="domain" description="Phosphatidic acid phosphatase type 2/haloperoxidase" evidence="8">
    <location>
        <begin position="111"/>
        <end position="330"/>
    </location>
</feature>
<dbReference type="AlphaFoldDB" id="A0A6A7BPE4"/>
<evidence type="ECO:0000313" key="10">
    <source>
        <dbReference type="Proteomes" id="UP000799423"/>
    </source>
</evidence>
<dbReference type="GO" id="GO:0008195">
    <property type="term" value="F:phosphatidate phosphatase activity"/>
    <property type="evidence" value="ECO:0007669"/>
    <property type="project" value="TreeGrafter"/>
</dbReference>
<dbReference type="Pfam" id="PF01569">
    <property type="entry name" value="PAP2"/>
    <property type="match status" value="1"/>
</dbReference>
<dbReference type="InterPro" id="IPR036938">
    <property type="entry name" value="PAP2/HPO_sf"/>
</dbReference>
<reference evidence="9" key="1">
    <citation type="submission" date="2020-01" db="EMBL/GenBank/DDBJ databases">
        <authorList>
            <consortium name="DOE Joint Genome Institute"/>
            <person name="Haridas S."/>
            <person name="Albert R."/>
            <person name="Binder M."/>
            <person name="Bloem J."/>
            <person name="Labutti K."/>
            <person name="Salamov A."/>
            <person name="Andreopoulos B."/>
            <person name="Baker S.E."/>
            <person name="Barry K."/>
            <person name="Bills G."/>
            <person name="Bluhm B.H."/>
            <person name="Cannon C."/>
            <person name="Castanera R."/>
            <person name="Culley D.E."/>
            <person name="Daum C."/>
            <person name="Ezra D."/>
            <person name="Gonzalez J.B."/>
            <person name="Henrissat B."/>
            <person name="Kuo A."/>
            <person name="Liang C."/>
            <person name="Lipzen A."/>
            <person name="Lutzoni F."/>
            <person name="Magnuson J."/>
            <person name="Mondo S."/>
            <person name="Nolan M."/>
            <person name="Ohm R."/>
            <person name="Pangilinan J."/>
            <person name="Park H.-J."/>
            <person name="Ramirez L."/>
            <person name="Alfaro M."/>
            <person name="Sun H."/>
            <person name="Tritt A."/>
            <person name="Yoshinaga Y."/>
            <person name="Zwiers L.-H."/>
            <person name="Turgeon B.G."/>
            <person name="Goodwin S.B."/>
            <person name="Spatafora J.W."/>
            <person name="Crous P.W."/>
            <person name="Grigoriev I.V."/>
        </authorList>
    </citation>
    <scope>NUCLEOTIDE SEQUENCE</scope>
    <source>
        <strain evidence="9">IPT5</strain>
    </source>
</reference>
<dbReference type="InterPro" id="IPR000326">
    <property type="entry name" value="PAP2/HPO"/>
</dbReference>
<evidence type="ECO:0000256" key="2">
    <source>
        <dbReference type="ARBA" id="ARBA00008816"/>
    </source>
</evidence>
<feature type="region of interest" description="Disordered" evidence="6">
    <location>
        <begin position="365"/>
        <end position="435"/>
    </location>
</feature>
<feature type="transmembrane region" description="Helical" evidence="7">
    <location>
        <begin position="65"/>
        <end position="87"/>
    </location>
</feature>
<evidence type="ECO:0000259" key="8">
    <source>
        <dbReference type="SMART" id="SM00014"/>
    </source>
</evidence>
<dbReference type="Gene3D" id="1.20.144.10">
    <property type="entry name" value="Phosphatidic acid phosphatase type 2/haloperoxidase"/>
    <property type="match status" value="1"/>
</dbReference>
<dbReference type="PANTHER" id="PTHR10165">
    <property type="entry name" value="LIPID PHOSPHATE PHOSPHATASE"/>
    <property type="match status" value="1"/>
</dbReference>